<dbReference type="AlphaFoldDB" id="A0AAE1F1U7"/>
<evidence type="ECO:0000313" key="2">
    <source>
        <dbReference type="Proteomes" id="UP001286313"/>
    </source>
</evidence>
<gene>
    <name evidence="1" type="ORF">Pcinc_028454</name>
</gene>
<reference evidence="1" key="1">
    <citation type="submission" date="2023-10" db="EMBL/GenBank/DDBJ databases">
        <title>Genome assemblies of two species of porcelain crab, Petrolisthes cinctipes and Petrolisthes manimaculis (Anomura: Porcellanidae).</title>
        <authorList>
            <person name="Angst P."/>
        </authorList>
    </citation>
    <scope>NUCLEOTIDE SEQUENCE</scope>
    <source>
        <strain evidence="1">PB745_01</strain>
        <tissue evidence="1">Gill</tissue>
    </source>
</reference>
<protein>
    <submittedName>
        <fullName evidence="1">Uncharacterized protein</fullName>
    </submittedName>
</protein>
<dbReference type="Proteomes" id="UP001286313">
    <property type="component" value="Unassembled WGS sequence"/>
</dbReference>
<keyword evidence="2" id="KW-1185">Reference proteome</keyword>
<comment type="caution">
    <text evidence="1">The sequence shown here is derived from an EMBL/GenBank/DDBJ whole genome shotgun (WGS) entry which is preliminary data.</text>
</comment>
<evidence type="ECO:0000313" key="1">
    <source>
        <dbReference type="EMBL" id="KAK3865979.1"/>
    </source>
</evidence>
<proteinExistence type="predicted"/>
<organism evidence="1 2">
    <name type="scientific">Petrolisthes cinctipes</name>
    <name type="common">Flat porcelain crab</name>
    <dbReference type="NCBI Taxonomy" id="88211"/>
    <lineage>
        <taxon>Eukaryota</taxon>
        <taxon>Metazoa</taxon>
        <taxon>Ecdysozoa</taxon>
        <taxon>Arthropoda</taxon>
        <taxon>Crustacea</taxon>
        <taxon>Multicrustacea</taxon>
        <taxon>Malacostraca</taxon>
        <taxon>Eumalacostraca</taxon>
        <taxon>Eucarida</taxon>
        <taxon>Decapoda</taxon>
        <taxon>Pleocyemata</taxon>
        <taxon>Anomura</taxon>
        <taxon>Galatheoidea</taxon>
        <taxon>Porcellanidae</taxon>
        <taxon>Petrolisthes</taxon>
    </lineage>
</organism>
<name>A0AAE1F1U7_PETCI</name>
<accession>A0AAE1F1U7</accession>
<sequence>MHSTHTKPIPRLPPPFKALILRQQGILVSRPPSKLSSFRPILRQQGILVSRPPTKLPSFRPILRQQGILVSRPPSKLTSFVNKVY</sequence>
<dbReference type="EMBL" id="JAWQEG010003494">
    <property type="protein sequence ID" value="KAK3865979.1"/>
    <property type="molecule type" value="Genomic_DNA"/>
</dbReference>